<dbReference type="PIRSF" id="PIRSF000535">
    <property type="entry name" value="1PFK/6PFK/LacC"/>
    <property type="match status" value="1"/>
</dbReference>
<keyword evidence="11" id="KW-1185">Reference proteome</keyword>
<evidence type="ECO:0000313" key="11">
    <source>
        <dbReference type="Proteomes" id="UP000783588"/>
    </source>
</evidence>
<comment type="catalytic activity">
    <reaction evidence="7">
        <text>D-tagatofuranose 6-phosphate + ATP = D-tagatofuranose 1,6-bisphosphate + ADP + H(+)</text>
        <dbReference type="Rhea" id="RHEA:12420"/>
        <dbReference type="ChEBI" id="CHEBI:15378"/>
        <dbReference type="ChEBI" id="CHEBI:30616"/>
        <dbReference type="ChEBI" id="CHEBI:58694"/>
        <dbReference type="ChEBI" id="CHEBI:58695"/>
        <dbReference type="ChEBI" id="CHEBI:456216"/>
        <dbReference type="EC" id="2.7.1.144"/>
    </reaction>
</comment>
<comment type="catalytic activity">
    <reaction evidence="6 8">
        <text>beta-D-fructose 1-phosphate + ATP = beta-D-fructose 1,6-bisphosphate + ADP + H(+)</text>
        <dbReference type="Rhea" id="RHEA:14213"/>
        <dbReference type="ChEBI" id="CHEBI:15378"/>
        <dbReference type="ChEBI" id="CHEBI:30616"/>
        <dbReference type="ChEBI" id="CHEBI:32966"/>
        <dbReference type="ChEBI" id="CHEBI:138881"/>
        <dbReference type="ChEBI" id="CHEBI:456216"/>
        <dbReference type="EC" id="2.7.1.56"/>
    </reaction>
</comment>
<accession>A0ABS6EPP4</accession>
<evidence type="ECO:0000313" key="10">
    <source>
        <dbReference type="EMBL" id="MBU5489470.1"/>
    </source>
</evidence>
<dbReference type="NCBIfam" id="TIGR03168">
    <property type="entry name" value="1-PFK"/>
    <property type="match status" value="1"/>
</dbReference>
<dbReference type="Proteomes" id="UP000783588">
    <property type="component" value="Unassembled WGS sequence"/>
</dbReference>
<evidence type="ECO:0000256" key="3">
    <source>
        <dbReference type="ARBA" id="ARBA00022741"/>
    </source>
</evidence>
<keyword evidence="3 7" id="KW-0547">Nucleotide-binding</keyword>
<dbReference type="NCBIfam" id="TIGR03828">
    <property type="entry name" value="pfkB"/>
    <property type="match status" value="1"/>
</dbReference>
<keyword evidence="2 7" id="KW-0808">Transferase</keyword>
<dbReference type="InterPro" id="IPR022463">
    <property type="entry name" value="1-PFruKinase"/>
</dbReference>
<evidence type="ECO:0000256" key="8">
    <source>
        <dbReference type="RuleBase" id="RU369061"/>
    </source>
</evidence>
<comment type="similarity">
    <text evidence="7">Belongs to the carbohydrate kinase PfkB family. LacC subfamily.</text>
</comment>
<gene>
    <name evidence="10" type="primary">pfkB</name>
    <name evidence="10" type="ORF">KQI75_02305</name>
</gene>
<keyword evidence="7" id="KW-0423">Lactose metabolism</keyword>
<comment type="pathway">
    <text evidence="7">Carbohydrate metabolism; D-tagatose 6-phosphate degradation; D-glyceraldehyde 3-phosphate and glycerone phosphate from D-tagatose 6-phosphate: step 1/2.</text>
</comment>
<keyword evidence="4 8" id="KW-0418">Kinase</keyword>
<evidence type="ECO:0000256" key="5">
    <source>
        <dbReference type="ARBA" id="ARBA00022840"/>
    </source>
</evidence>
<name>A0ABS6EPP4_9FIRM</name>
<dbReference type="InterPro" id="IPR002173">
    <property type="entry name" value="Carboh/pur_kinase_PfkB_CS"/>
</dbReference>
<comment type="caution">
    <text evidence="10">The sequence shown here is derived from an EMBL/GenBank/DDBJ whole genome shotgun (WGS) entry which is preliminary data.</text>
</comment>
<dbReference type="InterPro" id="IPR017583">
    <property type="entry name" value="Tagatose/fructose_Pkinase"/>
</dbReference>
<dbReference type="Pfam" id="PF00294">
    <property type="entry name" value="PfkB"/>
    <property type="match status" value="1"/>
</dbReference>
<organism evidence="10 11">
    <name type="scientific">Butyricicoccus intestinisimiae</name>
    <dbReference type="NCBI Taxonomy" id="2841509"/>
    <lineage>
        <taxon>Bacteria</taxon>
        <taxon>Bacillati</taxon>
        <taxon>Bacillota</taxon>
        <taxon>Clostridia</taxon>
        <taxon>Eubacteriales</taxon>
        <taxon>Butyricicoccaceae</taxon>
        <taxon>Butyricicoccus</taxon>
    </lineage>
</organism>
<dbReference type="InterPro" id="IPR011611">
    <property type="entry name" value="PfkB_dom"/>
</dbReference>
<protein>
    <recommendedName>
        <fullName evidence="7">Tagatose-6-phosphate kinase</fullName>
        <ecNumber evidence="7">2.7.1.144</ecNumber>
    </recommendedName>
</protein>
<sequence length="308" mass="33330">MIYTVTFNPSLDYSIRINDFAFGGLNRIGEEAIRVGGKGVNVSIVLNSLGVDNTALGFIAGFTGKHIESEMQRLGCTTQFTELPEGFSRINVKLDKASEPQTEMNGQGPSVSGEECKQFIGRMERKIKAGDCLILSGSIPRSMPRDMYEKILEVIDMEKVLVIVDTNSDLLRRTLPYHPFLIKPNLIELGEIFGRSLTDYDDIVGCAMHLQEEGARNVLVSMGADGAILVTENGQVFSSPAPKADDLSQELVDVNGAGDAMVAGFLAGYLERHSMVDGFAKGLAAGSATVYTSGLADKQQINLVAQRK</sequence>
<dbReference type="PROSITE" id="PS00584">
    <property type="entry name" value="PFKB_KINASES_2"/>
    <property type="match status" value="1"/>
</dbReference>
<dbReference type="RefSeq" id="WP_216469063.1">
    <property type="nucleotide sequence ID" value="NZ_JAHLQI010000001.1"/>
</dbReference>
<proteinExistence type="inferred from homology"/>
<evidence type="ECO:0000259" key="9">
    <source>
        <dbReference type="Pfam" id="PF00294"/>
    </source>
</evidence>
<comment type="similarity">
    <text evidence="1">Belongs to the carbohydrate kinase pfkB family.</text>
</comment>
<evidence type="ECO:0000256" key="4">
    <source>
        <dbReference type="ARBA" id="ARBA00022777"/>
    </source>
</evidence>
<evidence type="ECO:0000256" key="1">
    <source>
        <dbReference type="ARBA" id="ARBA00005380"/>
    </source>
</evidence>
<dbReference type="GO" id="GO:0008662">
    <property type="term" value="F:1-phosphofructokinase activity"/>
    <property type="evidence" value="ECO:0007669"/>
    <property type="project" value="UniProtKB-EC"/>
</dbReference>
<dbReference type="CDD" id="cd01164">
    <property type="entry name" value="FruK_PfkB_like"/>
    <property type="match status" value="1"/>
</dbReference>
<evidence type="ECO:0000256" key="2">
    <source>
        <dbReference type="ARBA" id="ARBA00022679"/>
    </source>
</evidence>
<dbReference type="EMBL" id="JAHLQI010000001">
    <property type="protein sequence ID" value="MBU5489470.1"/>
    <property type="molecule type" value="Genomic_DNA"/>
</dbReference>
<feature type="domain" description="Carbohydrate kinase PfkB" evidence="9">
    <location>
        <begin position="22"/>
        <end position="297"/>
    </location>
</feature>
<reference evidence="10 11" key="1">
    <citation type="submission" date="2021-06" db="EMBL/GenBank/DDBJ databases">
        <authorList>
            <person name="Sun Q."/>
            <person name="Li D."/>
        </authorList>
    </citation>
    <scope>NUCLEOTIDE SEQUENCE [LARGE SCALE GENOMIC DNA]</scope>
    <source>
        <strain evidence="10 11">MSJd-7</strain>
    </source>
</reference>
<dbReference type="PANTHER" id="PTHR46566:SF1">
    <property type="entry name" value="1-PHOSPHOFRUCTOKINASE"/>
    <property type="match status" value="1"/>
</dbReference>
<dbReference type="PANTHER" id="PTHR46566">
    <property type="entry name" value="1-PHOSPHOFRUCTOKINASE-RELATED"/>
    <property type="match status" value="1"/>
</dbReference>
<dbReference type="EC" id="2.7.1.144" evidence="7"/>
<evidence type="ECO:0000256" key="7">
    <source>
        <dbReference type="PIRNR" id="PIRNR000535"/>
    </source>
</evidence>
<comment type="function">
    <text evidence="8">Catalyzes the ATP-dependent phosphorylation of fructose-l-phosphate to fructose-l,6-bisphosphate.</text>
</comment>
<keyword evidence="5 7" id="KW-0067">ATP-binding</keyword>
<evidence type="ECO:0000256" key="6">
    <source>
        <dbReference type="ARBA" id="ARBA00047745"/>
    </source>
</evidence>